<dbReference type="Gene3D" id="3.40.50.620">
    <property type="entry name" value="HUPs"/>
    <property type="match status" value="1"/>
</dbReference>
<dbReference type="NCBIfam" id="TIGR00083">
    <property type="entry name" value="ribF"/>
    <property type="match status" value="1"/>
</dbReference>
<keyword evidence="4 15" id="KW-0285">Flavoprotein</keyword>
<dbReference type="EC" id="2.7.1.26" evidence="15"/>
<evidence type="ECO:0000256" key="11">
    <source>
        <dbReference type="ARBA" id="ARBA00022840"/>
    </source>
</evidence>
<keyword evidence="8 15" id="KW-0547">Nucleotide-binding</keyword>
<dbReference type="UniPathway" id="UPA00276">
    <property type="reaction ID" value="UER00406"/>
</dbReference>
<comment type="function">
    <text evidence="1">Catalyzes the phosphorylation of riboflavin to FMN followed by the adenylation of FMN to FAD.</text>
</comment>
<evidence type="ECO:0000256" key="15">
    <source>
        <dbReference type="PIRNR" id="PIRNR004491"/>
    </source>
</evidence>
<evidence type="ECO:0000256" key="5">
    <source>
        <dbReference type="ARBA" id="ARBA00022643"/>
    </source>
</evidence>
<evidence type="ECO:0000256" key="7">
    <source>
        <dbReference type="ARBA" id="ARBA00022695"/>
    </source>
</evidence>
<dbReference type="Pfam" id="PF01687">
    <property type="entry name" value="Flavokinase"/>
    <property type="match status" value="1"/>
</dbReference>
<evidence type="ECO:0000313" key="18">
    <source>
        <dbReference type="Proteomes" id="UP000053557"/>
    </source>
</evidence>
<dbReference type="GO" id="GO:0003919">
    <property type="term" value="F:FMN adenylyltransferase activity"/>
    <property type="evidence" value="ECO:0007669"/>
    <property type="project" value="UniProtKB-UniRule"/>
</dbReference>
<reference evidence="17 18" key="1">
    <citation type="submission" date="2015-12" db="EMBL/GenBank/DDBJ databases">
        <title>Draft genome sequence of Acidibacillus ferrooxidans ITV001, isolated from a chalcopyrite acid mine drainage site in Brazil.</title>
        <authorList>
            <person name="Dall'Agnol H."/>
            <person name="Nancucheo I."/>
            <person name="Johnson B."/>
            <person name="Oliveira R."/>
            <person name="Leite L."/>
            <person name="Pylro V."/>
            <person name="Nunes G.L."/>
            <person name="Tzotzos G."/>
            <person name="Fernandes G.R."/>
            <person name="Dutra J."/>
            <person name="Orellana S.C."/>
            <person name="Oliveira G."/>
        </authorList>
    </citation>
    <scope>NUCLEOTIDE SEQUENCE [LARGE SCALE GENOMIC DNA]</scope>
    <source>
        <strain evidence="18">ITV01</strain>
    </source>
</reference>
<keyword evidence="18" id="KW-1185">Reference proteome</keyword>
<evidence type="ECO:0000256" key="9">
    <source>
        <dbReference type="ARBA" id="ARBA00022777"/>
    </source>
</evidence>
<name>A0A101XT31_9BACL</name>
<keyword evidence="6 15" id="KW-0808">Transferase</keyword>
<keyword evidence="9 15" id="KW-0418">Kinase</keyword>
<keyword evidence="7 15" id="KW-0548">Nucleotidyltransferase</keyword>
<comment type="catalytic activity">
    <reaction evidence="13 15">
        <text>riboflavin + ATP = FMN + ADP + H(+)</text>
        <dbReference type="Rhea" id="RHEA:14357"/>
        <dbReference type="ChEBI" id="CHEBI:15378"/>
        <dbReference type="ChEBI" id="CHEBI:30616"/>
        <dbReference type="ChEBI" id="CHEBI:57986"/>
        <dbReference type="ChEBI" id="CHEBI:58210"/>
        <dbReference type="ChEBI" id="CHEBI:456216"/>
        <dbReference type="EC" id="2.7.1.26"/>
    </reaction>
</comment>
<dbReference type="GO" id="GO:0009398">
    <property type="term" value="P:FMN biosynthetic process"/>
    <property type="evidence" value="ECO:0007669"/>
    <property type="project" value="UniProtKB-UniRule"/>
</dbReference>
<evidence type="ECO:0000256" key="3">
    <source>
        <dbReference type="ARBA" id="ARBA00005201"/>
    </source>
</evidence>
<dbReference type="Proteomes" id="UP000053557">
    <property type="component" value="Unassembled WGS sequence"/>
</dbReference>
<dbReference type="InterPro" id="IPR014729">
    <property type="entry name" value="Rossmann-like_a/b/a_fold"/>
</dbReference>
<dbReference type="EMBL" id="LPVJ01000007">
    <property type="protein sequence ID" value="KUO96985.1"/>
    <property type="molecule type" value="Genomic_DNA"/>
</dbReference>
<dbReference type="SUPFAM" id="SSF82114">
    <property type="entry name" value="Riboflavin kinase-like"/>
    <property type="match status" value="1"/>
</dbReference>
<comment type="pathway">
    <text evidence="2 15">Cofactor biosynthesis; FAD biosynthesis; FAD from FMN: step 1/1.</text>
</comment>
<dbReference type="UniPathway" id="UPA00277">
    <property type="reaction ID" value="UER00407"/>
</dbReference>
<dbReference type="AlphaFoldDB" id="A0A101XT31"/>
<comment type="catalytic activity">
    <reaction evidence="14 15">
        <text>FMN + ATP + H(+) = FAD + diphosphate</text>
        <dbReference type="Rhea" id="RHEA:17237"/>
        <dbReference type="ChEBI" id="CHEBI:15378"/>
        <dbReference type="ChEBI" id="CHEBI:30616"/>
        <dbReference type="ChEBI" id="CHEBI:33019"/>
        <dbReference type="ChEBI" id="CHEBI:57692"/>
        <dbReference type="ChEBI" id="CHEBI:58210"/>
        <dbReference type="EC" id="2.7.7.2"/>
    </reaction>
</comment>
<evidence type="ECO:0000256" key="12">
    <source>
        <dbReference type="ARBA" id="ARBA00023268"/>
    </source>
</evidence>
<dbReference type="GO" id="GO:0009231">
    <property type="term" value="P:riboflavin biosynthetic process"/>
    <property type="evidence" value="ECO:0007669"/>
    <property type="project" value="InterPro"/>
</dbReference>
<dbReference type="SUPFAM" id="SSF52374">
    <property type="entry name" value="Nucleotidylyl transferase"/>
    <property type="match status" value="1"/>
</dbReference>
<dbReference type="InterPro" id="IPR023468">
    <property type="entry name" value="Riboflavin_kinase"/>
</dbReference>
<keyword evidence="11 15" id="KW-0067">ATP-binding</keyword>
<gene>
    <name evidence="17" type="ORF">ATW55_07080</name>
</gene>
<keyword evidence="5 15" id="KW-0288">FMN</keyword>
<dbReference type="SMART" id="SM00904">
    <property type="entry name" value="Flavokinase"/>
    <property type="match status" value="1"/>
</dbReference>
<dbReference type="PIRSF" id="PIRSF004491">
    <property type="entry name" value="FAD_Synth"/>
    <property type="match status" value="1"/>
</dbReference>
<keyword evidence="12" id="KW-0511">Multifunctional enzyme</keyword>
<evidence type="ECO:0000256" key="4">
    <source>
        <dbReference type="ARBA" id="ARBA00022630"/>
    </source>
</evidence>
<dbReference type="InterPro" id="IPR015865">
    <property type="entry name" value="Riboflavin_kinase_bac/euk"/>
</dbReference>
<comment type="similarity">
    <text evidence="15">Belongs to the ribF family.</text>
</comment>
<dbReference type="OrthoDB" id="9803667at2"/>
<evidence type="ECO:0000256" key="2">
    <source>
        <dbReference type="ARBA" id="ARBA00004726"/>
    </source>
</evidence>
<dbReference type="CDD" id="cd02064">
    <property type="entry name" value="FAD_synthetase_N"/>
    <property type="match status" value="1"/>
</dbReference>
<evidence type="ECO:0000259" key="16">
    <source>
        <dbReference type="SMART" id="SM00904"/>
    </source>
</evidence>
<comment type="pathway">
    <text evidence="3 15">Cofactor biosynthesis; FMN biosynthesis; FMN from riboflavin (ATP route): step 1/1.</text>
</comment>
<evidence type="ECO:0000256" key="6">
    <source>
        <dbReference type="ARBA" id="ARBA00022679"/>
    </source>
</evidence>
<dbReference type="Pfam" id="PF06574">
    <property type="entry name" value="FAD_syn"/>
    <property type="match status" value="1"/>
</dbReference>
<evidence type="ECO:0000256" key="8">
    <source>
        <dbReference type="ARBA" id="ARBA00022741"/>
    </source>
</evidence>
<evidence type="ECO:0000256" key="14">
    <source>
        <dbReference type="ARBA" id="ARBA00049494"/>
    </source>
</evidence>
<sequence length="318" mass="35589">MDHHCNYRYLARPPAPEYGVSRAIAIGKFDGLHVAHQEILKKVVDISRERELTPCMFTFTPHPRYVLQGDEQYARLLTPPGERARIAQTLGVKETFVAHFDARFRSQPADAFFEDYLLALGVSHLVVGYDFRLGKNGANGVADLGRIADRHGVTMDIIQPIDQDGLLVSSTLTRIALAEGRPADAAHLLGRAYRIRGEVIHGAGRGRTIGFPTANLALSEPFVVPKIGVYAVYAEIDQKRYRGVMNIGVRPTVSSEGELSFEVHLIDESVDLYDKTMDVLFVHYLREEQRFSTFDALKDQLREDVRSARALLDGLTRV</sequence>
<dbReference type="InterPro" id="IPR002606">
    <property type="entry name" value="Riboflavin_kinase_bac"/>
</dbReference>
<dbReference type="GO" id="GO:0008531">
    <property type="term" value="F:riboflavin kinase activity"/>
    <property type="evidence" value="ECO:0007669"/>
    <property type="project" value="UniProtKB-UniRule"/>
</dbReference>
<accession>A0A101XT31</accession>
<dbReference type="PANTHER" id="PTHR22749">
    <property type="entry name" value="RIBOFLAVIN KINASE/FMN ADENYLYLTRANSFERASE"/>
    <property type="match status" value="1"/>
</dbReference>
<evidence type="ECO:0000256" key="1">
    <source>
        <dbReference type="ARBA" id="ARBA00002121"/>
    </source>
</evidence>
<dbReference type="Gene3D" id="2.40.30.30">
    <property type="entry name" value="Riboflavin kinase-like"/>
    <property type="match status" value="1"/>
</dbReference>
<evidence type="ECO:0000256" key="10">
    <source>
        <dbReference type="ARBA" id="ARBA00022827"/>
    </source>
</evidence>
<dbReference type="RefSeq" id="WP_067711888.1">
    <property type="nucleotide sequence ID" value="NZ_LPVJ01000007.1"/>
</dbReference>
<feature type="domain" description="Riboflavin kinase" evidence="16">
    <location>
        <begin position="188"/>
        <end position="313"/>
    </location>
</feature>
<protein>
    <recommendedName>
        <fullName evidence="15">Riboflavin biosynthesis protein</fullName>
    </recommendedName>
    <domain>
        <recommendedName>
            <fullName evidence="15">Riboflavin kinase</fullName>
            <ecNumber evidence="15">2.7.1.26</ecNumber>
        </recommendedName>
        <alternativeName>
            <fullName evidence="15">Flavokinase</fullName>
        </alternativeName>
    </domain>
    <domain>
        <recommendedName>
            <fullName evidence="15">FMN adenylyltransferase</fullName>
            <ecNumber evidence="15">2.7.7.2</ecNumber>
        </recommendedName>
        <alternativeName>
            <fullName evidence="15">FAD pyrophosphorylase</fullName>
        </alternativeName>
        <alternativeName>
            <fullName evidence="15">FAD synthase</fullName>
        </alternativeName>
    </domain>
</protein>
<evidence type="ECO:0000256" key="13">
    <source>
        <dbReference type="ARBA" id="ARBA00047880"/>
    </source>
</evidence>
<organism evidence="17 18">
    <name type="scientific">Ferroacidibacillus organovorans</name>
    <dbReference type="NCBI Taxonomy" id="1765683"/>
    <lineage>
        <taxon>Bacteria</taxon>
        <taxon>Bacillati</taxon>
        <taxon>Bacillota</taxon>
        <taxon>Bacilli</taxon>
        <taxon>Bacillales</taxon>
        <taxon>Alicyclobacillaceae</taxon>
        <taxon>Ferroacidibacillus</taxon>
    </lineage>
</organism>
<dbReference type="GO" id="GO:0006747">
    <property type="term" value="P:FAD biosynthetic process"/>
    <property type="evidence" value="ECO:0007669"/>
    <property type="project" value="UniProtKB-UniRule"/>
</dbReference>
<dbReference type="InterPro" id="IPR015864">
    <property type="entry name" value="FAD_synthase"/>
</dbReference>
<dbReference type="GO" id="GO:0005524">
    <property type="term" value="F:ATP binding"/>
    <property type="evidence" value="ECO:0007669"/>
    <property type="project" value="UniProtKB-UniRule"/>
</dbReference>
<dbReference type="FunFam" id="2.40.30.30:FF:000003">
    <property type="entry name" value="Riboflavin biosynthesis protein"/>
    <property type="match status" value="1"/>
</dbReference>
<comment type="caution">
    <text evidence="17">The sequence shown here is derived from an EMBL/GenBank/DDBJ whole genome shotgun (WGS) entry which is preliminary data.</text>
</comment>
<dbReference type="PANTHER" id="PTHR22749:SF6">
    <property type="entry name" value="RIBOFLAVIN KINASE"/>
    <property type="match status" value="1"/>
</dbReference>
<dbReference type="InterPro" id="IPR023465">
    <property type="entry name" value="Riboflavin_kinase_dom_sf"/>
</dbReference>
<evidence type="ECO:0000313" key="17">
    <source>
        <dbReference type="EMBL" id="KUO96985.1"/>
    </source>
</evidence>
<keyword evidence="10 15" id="KW-0274">FAD</keyword>
<dbReference type="EC" id="2.7.7.2" evidence="15"/>
<proteinExistence type="inferred from homology"/>